<organism evidence="2 3">
    <name type="scientific">Trichoderma lentiforme</name>
    <dbReference type="NCBI Taxonomy" id="1567552"/>
    <lineage>
        <taxon>Eukaryota</taxon>
        <taxon>Fungi</taxon>
        <taxon>Dikarya</taxon>
        <taxon>Ascomycota</taxon>
        <taxon>Pezizomycotina</taxon>
        <taxon>Sordariomycetes</taxon>
        <taxon>Hypocreomycetidae</taxon>
        <taxon>Hypocreales</taxon>
        <taxon>Hypocreaceae</taxon>
        <taxon>Trichoderma</taxon>
    </lineage>
</organism>
<proteinExistence type="predicted"/>
<dbReference type="AlphaFoldDB" id="A0A9P5CHJ7"/>
<feature type="region of interest" description="Disordered" evidence="1">
    <location>
        <begin position="17"/>
        <end position="66"/>
    </location>
</feature>
<evidence type="ECO:0000313" key="2">
    <source>
        <dbReference type="EMBL" id="KAF3074808.1"/>
    </source>
</evidence>
<evidence type="ECO:0000313" key="3">
    <source>
        <dbReference type="Proteomes" id="UP000801864"/>
    </source>
</evidence>
<reference evidence="2 3" key="1">
    <citation type="submission" date="2018-06" db="EMBL/GenBank/DDBJ databases">
        <title>Genome analysis of cellulolytic fungus Trichoderma lentiforme CFAM-422.</title>
        <authorList>
            <person name="Steindorff A.S."/>
            <person name="Formighieri E.F."/>
            <person name="Midorikawa G.E.O."/>
            <person name="Tamietti M.S."/>
            <person name="Ramos E.Z."/>
            <person name="Silva A.S."/>
            <person name="Bon E.P.S."/>
            <person name="Mendes T.D."/>
            <person name="Damaso M.C.T."/>
            <person name="Favaro L.C.L."/>
        </authorList>
    </citation>
    <scope>NUCLEOTIDE SEQUENCE [LARGE SCALE GENOMIC DNA]</scope>
    <source>
        <strain evidence="2 3">CFAM-422</strain>
    </source>
</reference>
<keyword evidence="3" id="KW-1185">Reference proteome</keyword>
<protein>
    <submittedName>
        <fullName evidence="2">Uncharacterized protein</fullName>
    </submittedName>
</protein>
<comment type="caution">
    <text evidence="2">The sequence shown here is derived from an EMBL/GenBank/DDBJ whole genome shotgun (WGS) entry which is preliminary data.</text>
</comment>
<name>A0A9P5CHJ7_9HYPO</name>
<dbReference type="EMBL" id="QLNT01000004">
    <property type="protein sequence ID" value="KAF3074808.1"/>
    <property type="molecule type" value="Genomic_DNA"/>
</dbReference>
<evidence type="ECO:0000256" key="1">
    <source>
        <dbReference type="SAM" id="MobiDB-lite"/>
    </source>
</evidence>
<accession>A0A9P5CHJ7</accession>
<gene>
    <name evidence="2" type="ORF">CFAM422_002834</name>
</gene>
<sequence length="66" mass="7656">MPRPPCTGTCLELELRSTAKKQRQKDPLRVHFPHTQQGHDFCFSSYGYPPHRRKHDDDGDYDDAGD</sequence>
<dbReference type="Proteomes" id="UP000801864">
    <property type="component" value="Unassembled WGS sequence"/>
</dbReference>